<dbReference type="VEuPathDB" id="FungiDB:ASPVEDRAFT_45383"/>
<feature type="compositionally biased region" description="Basic residues" evidence="2">
    <location>
        <begin position="1"/>
        <end position="15"/>
    </location>
</feature>
<evidence type="ECO:0000256" key="1">
    <source>
        <dbReference type="ARBA" id="ARBA00006499"/>
    </source>
</evidence>
<feature type="domain" description="Phospholipase/carboxylesterase/thioesterase" evidence="3">
    <location>
        <begin position="23"/>
        <end position="174"/>
    </location>
</feature>
<organism evidence="4 5">
    <name type="scientific">Aspergillus versicolor CBS 583.65</name>
    <dbReference type="NCBI Taxonomy" id="1036611"/>
    <lineage>
        <taxon>Eukaryota</taxon>
        <taxon>Fungi</taxon>
        <taxon>Dikarya</taxon>
        <taxon>Ascomycota</taxon>
        <taxon>Pezizomycotina</taxon>
        <taxon>Eurotiomycetes</taxon>
        <taxon>Eurotiomycetidae</taxon>
        <taxon>Eurotiales</taxon>
        <taxon>Aspergillaceae</taxon>
        <taxon>Aspergillus</taxon>
        <taxon>Aspergillus subgen. Nidulantes</taxon>
    </lineage>
</organism>
<dbReference type="GO" id="GO:0008474">
    <property type="term" value="F:palmitoyl-(protein) hydrolase activity"/>
    <property type="evidence" value="ECO:0007669"/>
    <property type="project" value="TreeGrafter"/>
</dbReference>
<sequence>MAKIKAHSTPSRRQKPLVATPRGKTHTHTVILLHDAGAKGRDSGREFLRATNIQSHFPTVRFVFPCAFKAPPAVKNGPAGATQWFNNPSSPSPPWAGDTGTLPETAVFLQRLIHSEARILRDTGGYGLHAAYGRIVLGGMSHGGAAALLYLLGSHRPLGGLLGIGAMLPWKYQLELLLEMYVDQFGRRKAIVGSNYVRDLLQFERLAIGNEGYRPKNLSDTEMDIRKSRIPAWQYPLIHLKTPVFLGHGSQPEKENSMGRCLDGIFGMDVVEVDYRKYGKDWHTDPEAFEHVLSFLEEKVGMPRVSIMAE</sequence>
<evidence type="ECO:0000313" key="4">
    <source>
        <dbReference type="EMBL" id="OJJ05955.1"/>
    </source>
</evidence>
<dbReference type="AlphaFoldDB" id="A0A1L9PWX4"/>
<dbReference type="InterPro" id="IPR050565">
    <property type="entry name" value="LYPA1-2/EST-like"/>
</dbReference>
<evidence type="ECO:0000259" key="3">
    <source>
        <dbReference type="Pfam" id="PF02230"/>
    </source>
</evidence>
<dbReference type="STRING" id="1036611.A0A1L9PWX4"/>
<gene>
    <name evidence="4" type="ORF">ASPVEDRAFT_45383</name>
</gene>
<dbReference type="Gene3D" id="3.40.50.1820">
    <property type="entry name" value="alpha/beta hydrolase"/>
    <property type="match status" value="1"/>
</dbReference>
<protein>
    <recommendedName>
        <fullName evidence="3">Phospholipase/carboxylesterase/thioesterase domain-containing protein</fullName>
    </recommendedName>
</protein>
<comment type="similarity">
    <text evidence="1">Belongs to the AB hydrolase superfamily. AB hydrolase 2 family.</text>
</comment>
<accession>A0A1L9PWX4</accession>
<dbReference type="GO" id="GO:0052689">
    <property type="term" value="F:carboxylic ester hydrolase activity"/>
    <property type="evidence" value="ECO:0007669"/>
    <property type="project" value="TreeGrafter"/>
</dbReference>
<keyword evidence="5" id="KW-1185">Reference proteome</keyword>
<dbReference type="Proteomes" id="UP000184073">
    <property type="component" value="Unassembled WGS sequence"/>
</dbReference>
<dbReference type="PANTHER" id="PTHR10655:SF63">
    <property type="entry name" value="PHOSPHOLIPASE_CARBOXYLESTERASE_THIOESTERASE DOMAIN-CONTAINING PROTEIN"/>
    <property type="match status" value="1"/>
</dbReference>
<evidence type="ECO:0000256" key="2">
    <source>
        <dbReference type="SAM" id="MobiDB-lite"/>
    </source>
</evidence>
<dbReference type="SUPFAM" id="SSF53474">
    <property type="entry name" value="alpha/beta-Hydrolases"/>
    <property type="match status" value="1"/>
</dbReference>
<dbReference type="EMBL" id="KV878134">
    <property type="protein sequence ID" value="OJJ05955.1"/>
    <property type="molecule type" value="Genomic_DNA"/>
</dbReference>
<name>A0A1L9PWX4_ASPVE</name>
<dbReference type="GO" id="GO:0005737">
    <property type="term" value="C:cytoplasm"/>
    <property type="evidence" value="ECO:0007669"/>
    <property type="project" value="TreeGrafter"/>
</dbReference>
<dbReference type="RefSeq" id="XP_040671717.1">
    <property type="nucleotide sequence ID" value="XM_040813273.1"/>
</dbReference>
<proteinExistence type="inferred from homology"/>
<reference evidence="5" key="1">
    <citation type="journal article" date="2017" name="Genome Biol.">
        <title>Comparative genomics reveals high biological diversity and specific adaptations in the industrially and medically important fungal genus Aspergillus.</title>
        <authorList>
            <person name="de Vries R.P."/>
            <person name="Riley R."/>
            <person name="Wiebenga A."/>
            <person name="Aguilar-Osorio G."/>
            <person name="Amillis S."/>
            <person name="Uchima C.A."/>
            <person name="Anderluh G."/>
            <person name="Asadollahi M."/>
            <person name="Askin M."/>
            <person name="Barry K."/>
            <person name="Battaglia E."/>
            <person name="Bayram O."/>
            <person name="Benocci T."/>
            <person name="Braus-Stromeyer S.A."/>
            <person name="Caldana C."/>
            <person name="Canovas D."/>
            <person name="Cerqueira G.C."/>
            <person name="Chen F."/>
            <person name="Chen W."/>
            <person name="Choi C."/>
            <person name="Clum A."/>
            <person name="Dos Santos R.A."/>
            <person name="Damasio A.R."/>
            <person name="Diallinas G."/>
            <person name="Emri T."/>
            <person name="Fekete E."/>
            <person name="Flipphi M."/>
            <person name="Freyberg S."/>
            <person name="Gallo A."/>
            <person name="Gournas C."/>
            <person name="Habgood R."/>
            <person name="Hainaut M."/>
            <person name="Harispe M.L."/>
            <person name="Henrissat B."/>
            <person name="Hilden K.S."/>
            <person name="Hope R."/>
            <person name="Hossain A."/>
            <person name="Karabika E."/>
            <person name="Karaffa L."/>
            <person name="Karanyi Z."/>
            <person name="Krasevec N."/>
            <person name="Kuo A."/>
            <person name="Kusch H."/>
            <person name="LaButti K."/>
            <person name="Lagendijk E.L."/>
            <person name="Lapidus A."/>
            <person name="Levasseur A."/>
            <person name="Lindquist E."/>
            <person name="Lipzen A."/>
            <person name="Logrieco A.F."/>
            <person name="MacCabe A."/>
            <person name="Maekelae M.R."/>
            <person name="Malavazi I."/>
            <person name="Melin P."/>
            <person name="Meyer V."/>
            <person name="Mielnichuk N."/>
            <person name="Miskei M."/>
            <person name="Molnar A.P."/>
            <person name="Mule G."/>
            <person name="Ngan C.Y."/>
            <person name="Orejas M."/>
            <person name="Orosz E."/>
            <person name="Ouedraogo J.P."/>
            <person name="Overkamp K.M."/>
            <person name="Park H.-S."/>
            <person name="Perrone G."/>
            <person name="Piumi F."/>
            <person name="Punt P.J."/>
            <person name="Ram A.F."/>
            <person name="Ramon A."/>
            <person name="Rauscher S."/>
            <person name="Record E."/>
            <person name="Riano-Pachon D.M."/>
            <person name="Robert V."/>
            <person name="Roehrig J."/>
            <person name="Ruller R."/>
            <person name="Salamov A."/>
            <person name="Salih N.S."/>
            <person name="Samson R.A."/>
            <person name="Sandor E."/>
            <person name="Sanguinetti M."/>
            <person name="Schuetze T."/>
            <person name="Sepcic K."/>
            <person name="Shelest E."/>
            <person name="Sherlock G."/>
            <person name="Sophianopoulou V."/>
            <person name="Squina F.M."/>
            <person name="Sun H."/>
            <person name="Susca A."/>
            <person name="Todd R.B."/>
            <person name="Tsang A."/>
            <person name="Unkles S.E."/>
            <person name="van de Wiele N."/>
            <person name="van Rossen-Uffink D."/>
            <person name="Oliveira J.V."/>
            <person name="Vesth T.C."/>
            <person name="Visser J."/>
            <person name="Yu J.-H."/>
            <person name="Zhou M."/>
            <person name="Andersen M.R."/>
            <person name="Archer D.B."/>
            <person name="Baker S.E."/>
            <person name="Benoit I."/>
            <person name="Brakhage A.A."/>
            <person name="Braus G.H."/>
            <person name="Fischer R."/>
            <person name="Frisvad J.C."/>
            <person name="Goldman G.H."/>
            <person name="Houbraken J."/>
            <person name="Oakley B."/>
            <person name="Pocsi I."/>
            <person name="Scazzocchio C."/>
            <person name="Seiboth B."/>
            <person name="vanKuyk P.A."/>
            <person name="Wortman J."/>
            <person name="Dyer P.S."/>
            <person name="Grigoriev I.V."/>
        </authorList>
    </citation>
    <scope>NUCLEOTIDE SEQUENCE [LARGE SCALE GENOMIC DNA]</scope>
    <source>
        <strain evidence="5">CBS 583.65</strain>
    </source>
</reference>
<dbReference type="InterPro" id="IPR003140">
    <property type="entry name" value="PLipase/COase/thioEstase"/>
</dbReference>
<dbReference type="Pfam" id="PF02230">
    <property type="entry name" value="Abhydrolase_2"/>
    <property type="match status" value="1"/>
</dbReference>
<dbReference type="OrthoDB" id="2418081at2759"/>
<feature type="region of interest" description="Disordered" evidence="2">
    <location>
        <begin position="1"/>
        <end position="25"/>
    </location>
</feature>
<dbReference type="PANTHER" id="PTHR10655">
    <property type="entry name" value="LYSOPHOSPHOLIPASE-RELATED"/>
    <property type="match status" value="1"/>
</dbReference>
<dbReference type="InterPro" id="IPR029058">
    <property type="entry name" value="AB_hydrolase_fold"/>
</dbReference>
<evidence type="ECO:0000313" key="5">
    <source>
        <dbReference type="Proteomes" id="UP000184073"/>
    </source>
</evidence>
<dbReference type="GeneID" id="63728784"/>